<evidence type="ECO:0000313" key="8">
    <source>
        <dbReference type="Proteomes" id="UP000178264"/>
    </source>
</evidence>
<dbReference type="GO" id="GO:0008360">
    <property type="term" value="P:regulation of cell shape"/>
    <property type="evidence" value="ECO:0007669"/>
    <property type="project" value="UniProtKB-UniRule"/>
</dbReference>
<keyword evidence="2 6" id="KW-0547">Nucleotide-binding</keyword>
<comment type="subunit">
    <text evidence="6">Forms polymers.</text>
</comment>
<evidence type="ECO:0000256" key="1">
    <source>
        <dbReference type="ARBA" id="ARBA00022490"/>
    </source>
</evidence>
<feature type="binding site" evidence="6">
    <location>
        <begin position="208"/>
        <end position="211"/>
    </location>
    <ligand>
        <name>ATP</name>
        <dbReference type="ChEBI" id="CHEBI:30616"/>
    </ligand>
</feature>
<evidence type="ECO:0000256" key="3">
    <source>
        <dbReference type="ARBA" id="ARBA00022840"/>
    </source>
</evidence>
<dbReference type="GO" id="GO:0005524">
    <property type="term" value="F:ATP binding"/>
    <property type="evidence" value="ECO:0007669"/>
    <property type="project" value="UniProtKB-KW"/>
</dbReference>
<protein>
    <recommendedName>
        <fullName evidence="6">Cell shape-determining protein MreB</fullName>
    </recommendedName>
</protein>
<dbReference type="InterPro" id="IPR043129">
    <property type="entry name" value="ATPase_NBD"/>
</dbReference>
<feature type="binding site" evidence="6">
    <location>
        <begin position="14"/>
        <end position="16"/>
    </location>
    <ligand>
        <name>ATP</name>
        <dbReference type="ChEBI" id="CHEBI:30616"/>
    </ligand>
</feature>
<dbReference type="GO" id="GO:0000902">
    <property type="term" value="P:cell morphogenesis"/>
    <property type="evidence" value="ECO:0007669"/>
    <property type="project" value="InterPro"/>
</dbReference>
<reference evidence="7 8" key="1">
    <citation type="journal article" date="2016" name="Nat. Commun.">
        <title>Thousands of microbial genomes shed light on interconnected biogeochemical processes in an aquifer system.</title>
        <authorList>
            <person name="Anantharaman K."/>
            <person name="Brown C.T."/>
            <person name="Hug L.A."/>
            <person name="Sharon I."/>
            <person name="Castelle C.J."/>
            <person name="Probst A.J."/>
            <person name="Thomas B.C."/>
            <person name="Singh A."/>
            <person name="Wilkins M.J."/>
            <person name="Karaoz U."/>
            <person name="Brodie E.L."/>
            <person name="Williams K.H."/>
            <person name="Hubbard S.S."/>
            <person name="Banfield J.F."/>
        </authorList>
    </citation>
    <scope>NUCLEOTIDE SEQUENCE [LARGE SCALE GENOMIC DNA]</scope>
</reference>
<feature type="binding site" evidence="6">
    <location>
        <begin position="160"/>
        <end position="162"/>
    </location>
    <ligand>
        <name>ATP</name>
        <dbReference type="ChEBI" id="CHEBI:30616"/>
    </ligand>
</feature>
<dbReference type="InterPro" id="IPR004753">
    <property type="entry name" value="MreB"/>
</dbReference>
<evidence type="ECO:0000313" key="7">
    <source>
        <dbReference type="EMBL" id="OGL88556.1"/>
    </source>
</evidence>
<proteinExistence type="inferred from homology"/>
<dbReference type="InterPro" id="IPR056546">
    <property type="entry name" value="MreB_MamK-like"/>
</dbReference>
<accession>A0A1F7VDF4</accession>
<evidence type="ECO:0000256" key="5">
    <source>
        <dbReference type="ARBA" id="ARBA00023458"/>
    </source>
</evidence>
<dbReference type="PRINTS" id="PR01652">
    <property type="entry name" value="SHAPEPROTEIN"/>
</dbReference>
<feature type="binding site" evidence="6">
    <location>
        <begin position="288"/>
        <end position="291"/>
    </location>
    <ligand>
        <name>ATP</name>
        <dbReference type="ChEBI" id="CHEBI:30616"/>
    </ligand>
</feature>
<organism evidence="7 8">
    <name type="scientific">Candidatus Uhrbacteria bacterium RIFCSPLOWO2_02_FULL_49_11</name>
    <dbReference type="NCBI Taxonomy" id="1802409"/>
    <lineage>
        <taxon>Bacteria</taxon>
        <taxon>Candidatus Uhriibacteriota</taxon>
    </lineage>
</organism>
<dbReference type="PANTHER" id="PTHR42749">
    <property type="entry name" value="CELL SHAPE-DETERMINING PROTEIN MREB"/>
    <property type="match status" value="1"/>
</dbReference>
<sequence>MGKFSHDLGIDLGTANTLVYVREKGIVINEPSVVAVNTRNNQIVAVGDDAKKMIGKTPPHIIATRPLVDGIISDFEATERMLRYFIDKVHQDGFSLVPRPLVVIGIPLDVTEVEKKAVEDAALSAGARRVYLVEEPMAAAIGARLPIHEAAGNMVVDIGGGTTEIAVISLAGVVNWRSLRIAGDELTSDIIQYVRDNFNVLIGDKTAETVKVSLGSAHPSVEPRFMKIRGRDLLTGLPKEVSLNDAQVRDALSRTVHLLLENITATVELTPPELVSDIYERGIALSGGGALLKGLPELIMAETGIRTFMVDDPLTCVARGTGIILENIKEYQPLLVPLTTE</sequence>
<comment type="subcellular location">
    <subcellularLocation>
        <location evidence="6">Cytoplasm</location>
    </subcellularLocation>
    <text evidence="6">Membrane-associated.</text>
</comment>
<gene>
    <name evidence="6" type="primary">mreB</name>
    <name evidence="7" type="ORF">A3I42_03030</name>
</gene>
<name>A0A1F7VDF4_9BACT</name>
<dbReference type="CDD" id="cd10225">
    <property type="entry name" value="ASKHA_NBD_MreB-like"/>
    <property type="match status" value="1"/>
</dbReference>
<dbReference type="GO" id="GO:0005737">
    <property type="term" value="C:cytoplasm"/>
    <property type="evidence" value="ECO:0007669"/>
    <property type="project" value="UniProtKB-SubCell"/>
</dbReference>
<keyword evidence="1 6" id="KW-0963">Cytoplasm</keyword>
<dbReference type="PANTHER" id="PTHR42749:SF1">
    <property type="entry name" value="CELL SHAPE-DETERMINING PROTEIN MREB"/>
    <property type="match status" value="1"/>
</dbReference>
<comment type="caution">
    <text evidence="7">The sequence shown here is derived from an EMBL/GenBank/DDBJ whole genome shotgun (WGS) entry which is preliminary data.</text>
</comment>
<dbReference type="AlphaFoldDB" id="A0A1F7VDF4"/>
<dbReference type="Proteomes" id="UP000178264">
    <property type="component" value="Unassembled WGS sequence"/>
</dbReference>
<dbReference type="HAMAP" id="MF_02207">
    <property type="entry name" value="MreB"/>
    <property type="match status" value="1"/>
</dbReference>
<comment type="function">
    <text evidence="6">Forms membrane-associated dynamic filaments that are essential for cell shape determination. Acts by regulating cell wall synthesis and cell elongation, and thus cell shape. A feedback loop between cell geometry and MreB localization may maintain elongated cell shape by targeting cell wall growth to regions of negative cell wall curvature.</text>
</comment>
<dbReference type="EMBL" id="MGER01000026">
    <property type="protein sequence ID" value="OGL88556.1"/>
    <property type="molecule type" value="Genomic_DNA"/>
</dbReference>
<keyword evidence="3 6" id="KW-0067">ATP-binding</keyword>
<comment type="similarity">
    <text evidence="5 6">Belongs to the FtsA/MreB family.</text>
</comment>
<evidence type="ECO:0000256" key="6">
    <source>
        <dbReference type="HAMAP-Rule" id="MF_02207"/>
    </source>
</evidence>
<evidence type="ECO:0000256" key="2">
    <source>
        <dbReference type="ARBA" id="ARBA00022741"/>
    </source>
</evidence>
<keyword evidence="4 6" id="KW-0133">Cell shape</keyword>
<dbReference type="NCBIfam" id="TIGR00904">
    <property type="entry name" value="mreB"/>
    <property type="match status" value="1"/>
</dbReference>
<dbReference type="Gene3D" id="3.30.420.40">
    <property type="match status" value="3"/>
</dbReference>
<dbReference type="Pfam" id="PF06723">
    <property type="entry name" value="MreB_Mbl"/>
    <property type="match status" value="1"/>
</dbReference>
<dbReference type="SUPFAM" id="SSF53067">
    <property type="entry name" value="Actin-like ATPase domain"/>
    <property type="match status" value="2"/>
</dbReference>
<dbReference type="NCBIfam" id="NF010539">
    <property type="entry name" value="PRK13927.1"/>
    <property type="match status" value="1"/>
</dbReference>
<evidence type="ECO:0000256" key="4">
    <source>
        <dbReference type="ARBA" id="ARBA00022960"/>
    </source>
</evidence>